<dbReference type="OrthoDB" id="9794175at2"/>
<sequence length="118" mass="12598">MAWTDYSSAPKPGTRVAALADIQGATTQMLVTDRGEFPMLLVRVGTKIHAYVNACPHQYLPLDYRGPQILTADGARLMCTGHGAQFEAATGEPLSGADCALDRVPLVIKDEAILIGED</sequence>
<dbReference type="PROSITE" id="PS51296">
    <property type="entry name" value="RIESKE"/>
    <property type="match status" value="1"/>
</dbReference>
<dbReference type="Proteomes" id="UP000233742">
    <property type="component" value="Chromosome"/>
</dbReference>
<keyword evidence="7" id="KW-1185">Reference proteome</keyword>
<dbReference type="EMBL" id="CP025408">
    <property type="protein sequence ID" value="AUH34568.1"/>
    <property type="molecule type" value="Genomic_DNA"/>
</dbReference>
<evidence type="ECO:0000256" key="2">
    <source>
        <dbReference type="ARBA" id="ARBA00022723"/>
    </source>
</evidence>
<protein>
    <submittedName>
        <fullName evidence="6">(2Fe-2S)-binding protein</fullName>
    </submittedName>
</protein>
<gene>
    <name evidence="6" type="ORF">CUV01_15320</name>
</gene>
<evidence type="ECO:0000256" key="1">
    <source>
        <dbReference type="ARBA" id="ARBA00022714"/>
    </source>
</evidence>
<dbReference type="RefSeq" id="WP_101461229.1">
    <property type="nucleotide sequence ID" value="NZ_CP025408.1"/>
</dbReference>
<dbReference type="Pfam" id="PF00355">
    <property type="entry name" value="Rieske"/>
    <property type="match status" value="1"/>
</dbReference>
<evidence type="ECO:0000256" key="3">
    <source>
        <dbReference type="ARBA" id="ARBA00023004"/>
    </source>
</evidence>
<keyword evidence="1" id="KW-0001">2Fe-2S</keyword>
<evidence type="ECO:0000313" key="7">
    <source>
        <dbReference type="Proteomes" id="UP000233742"/>
    </source>
</evidence>
<accession>A0A2K9EHU4</accession>
<dbReference type="Gene3D" id="2.102.10.10">
    <property type="entry name" value="Rieske [2Fe-2S] iron-sulphur domain"/>
    <property type="match status" value="1"/>
</dbReference>
<dbReference type="GO" id="GO:0051537">
    <property type="term" value="F:2 iron, 2 sulfur cluster binding"/>
    <property type="evidence" value="ECO:0007669"/>
    <property type="project" value="UniProtKB-KW"/>
</dbReference>
<dbReference type="AlphaFoldDB" id="A0A2K9EHU4"/>
<evidence type="ECO:0000256" key="4">
    <source>
        <dbReference type="ARBA" id="ARBA00023014"/>
    </source>
</evidence>
<dbReference type="KEGG" id="paro:CUV01_15320"/>
<reference evidence="6 7" key="1">
    <citation type="submission" date="2017-12" db="EMBL/GenBank/DDBJ databases">
        <authorList>
            <person name="Hurst M.R.H."/>
        </authorList>
    </citation>
    <scope>NUCLEOTIDE SEQUENCE [LARGE SCALE GENOMIC DNA]</scope>
    <source>
        <strain evidence="6 7">BM15</strain>
    </source>
</reference>
<keyword evidence="4" id="KW-0411">Iron-sulfur</keyword>
<proteinExistence type="predicted"/>
<organism evidence="6 7">
    <name type="scientific">Paracoccus tegillarcae</name>
    <dbReference type="NCBI Taxonomy" id="1529068"/>
    <lineage>
        <taxon>Bacteria</taxon>
        <taxon>Pseudomonadati</taxon>
        <taxon>Pseudomonadota</taxon>
        <taxon>Alphaproteobacteria</taxon>
        <taxon>Rhodobacterales</taxon>
        <taxon>Paracoccaceae</taxon>
        <taxon>Paracoccus</taxon>
    </lineage>
</organism>
<dbReference type="InterPro" id="IPR017941">
    <property type="entry name" value="Rieske_2Fe-2S"/>
</dbReference>
<name>A0A2K9EHU4_9RHOB</name>
<evidence type="ECO:0000313" key="6">
    <source>
        <dbReference type="EMBL" id="AUH34568.1"/>
    </source>
</evidence>
<keyword evidence="3" id="KW-0408">Iron</keyword>
<dbReference type="GO" id="GO:0046872">
    <property type="term" value="F:metal ion binding"/>
    <property type="evidence" value="ECO:0007669"/>
    <property type="project" value="UniProtKB-KW"/>
</dbReference>
<keyword evidence="2" id="KW-0479">Metal-binding</keyword>
<dbReference type="InterPro" id="IPR036922">
    <property type="entry name" value="Rieske_2Fe-2S_sf"/>
</dbReference>
<dbReference type="SUPFAM" id="SSF50022">
    <property type="entry name" value="ISP domain"/>
    <property type="match status" value="1"/>
</dbReference>
<feature type="domain" description="Rieske" evidence="5">
    <location>
        <begin position="14"/>
        <end position="115"/>
    </location>
</feature>
<evidence type="ECO:0000259" key="5">
    <source>
        <dbReference type="PROSITE" id="PS51296"/>
    </source>
</evidence>